<protein>
    <submittedName>
        <fullName evidence="2">Uncharacterized protein</fullName>
    </submittedName>
</protein>
<sequence length="250" mass="28265">MKSNHIKRAMDPGSNESVFSDQRSRISDFRAVEPWQRRLKALELAKILFLFNEILRRCLNHLVLRDAAEGFNLPQHTLRRGHGAYLIPSLRDFRSCFLNAPSIAAHKALIQIVRHDIAAQQDVKPKPPIECDRIGNWVAREAAVIFVCQVLVDKGRNGDTLRRLSRQRIQEQLSCVHNRPSSFVLPGMVHCVTARRTESPYSAQTSPVPQAIHRRRAPSDASRQAARSAPNSPRPARLDGTSRSRSRSCC</sequence>
<organism evidence="2">
    <name type="scientific">bioreactor metagenome</name>
    <dbReference type="NCBI Taxonomy" id="1076179"/>
    <lineage>
        <taxon>unclassified sequences</taxon>
        <taxon>metagenomes</taxon>
        <taxon>ecological metagenomes</taxon>
    </lineage>
</organism>
<proteinExistence type="predicted"/>
<reference evidence="2" key="1">
    <citation type="submission" date="2019-08" db="EMBL/GenBank/DDBJ databases">
        <authorList>
            <person name="Kucharzyk K."/>
            <person name="Murdoch R.W."/>
            <person name="Higgins S."/>
            <person name="Loffler F."/>
        </authorList>
    </citation>
    <scope>NUCLEOTIDE SEQUENCE</scope>
</reference>
<name>A0A644ZPT9_9ZZZZ</name>
<dbReference type="EMBL" id="VSSQ01009091">
    <property type="protein sequence ID" value="MPM40683.1"/>
    <property type="molecule type" value="Genomic_DNA"/>
</dbReference>
<feature type="region of interest" description="Disordered" evidence="1">
    <location>
        <begin position="198"/>
        <end position="250"/>
    </location>
</feature>
<comment type="caution">
    <text evidence="2">The sequence shown here is derived from an EMBL/GenBank/DDBJ whole genome shotgun (WGS) entry which is preliminary data.</text>
</comment>
<evidence type="ECO:0000256" key="1">
    <source>
        <dbReference type="SAM" id="MobiDB-lite"/>
    </source>
</evidence>
<dbReference type="AlphaFoldDB" id="A0A644ZPT9"/>
<feature type="compositionally biased region" description="Low complexity" evidence="1">
    <location>
        <begin position="221"/>
        <end position="235"/>
    </location>
</feature>
<accession>A0A644ZPT9</accession>
<evidence type="ECO:0000313" key="2">
    <source>
        <dbReference type="EMBL" id="MPM40683.1"/>
    </source>
</evidence>
<feature type="compositionally biased region" description="Polar residues" evidence="1">
    <location>
        <begin position="199"/>
        <end position="208"/>
    </location>
</feature>
<gene>
    <name evidence="2" type="ORF">SDC9_87329</name>
</gene>